<evidence type="ECO:0000313" key="1">
    <source>
        <dbReference type="EMBL" id="MPN13176.1"/>
    </source>
</evidence>
<sequence>MQIGDLAGGMAAQRHRQFFGRNADAVVLHRDQAHAPGQQPHGDLRGSGIQRVVHQFAHGRGGALHHFSGGNLTDQFVRKIADGAAWRSRVGRGGRGSRGGGKGVVHRFILVADAGVCPSPCGRYGRAEFSRTQSGLCRCATVSGFAQYRGLVWKSSAF</sequence>
<protein>
    <submittedName>
        <fullName evidence="1">Uncharacterized protein</fullName>
    </submittedName>
</protein>
<reference evidence="1" key="1">
    <citation type="submission" date="2019-08" db="EMBL/GenBank/DDBJ databases">
        <authorList>
            <person name="Kucharzyk K."/>
            <person name="Murdoch R.W."/>
            <person name="Higgins S."/>
            <person name="Loffler F."/>
        </authorList>
    </citation>
    <scope>NUCLEOTIDE SEQUENCE</scope>
</reference>
<dbReference type="EMBL" id="VSSQ01059647">
    <property type="protein sequence ID" value="MPN13176.1"/>
    <property type="molecule type" value="Genomic_DNA"/>
</dbReference>
<comment type="caution">
    <text evidence="1">The sequence shown here is derived from an EMBL/GenBank/DDBJ whole genome shotgun (WGS) entry which is preliminary data.</text>
</comment>
<gene>
    <name evidence="1" type="ORF">SDC9_160496</name>
</gene>
<accession>A0A645FHR6</accession>
<organism evidence="1">
    <name type="scientific">bioreactor metagenome</name>
    <dbReference type="NCBI Taxonomy" id="1076179"/>
    <lineage>
        <taxon>unclassified sequences</taxon>
        <taxon>metagenomes</taxon>
        <taxon>ecological metagenomes</taxon>
    </lineage>
</organism>
<name>A0A645FHR6_9ZZZZ</name>
<proteinExistence type="predicted"/>
<dbReference type="AlphaFoldDB" id="A0A645FHR6"/>